<reference evidence="12" key="1">
    <citation type="journal article" date="2022" name="Toxins">
        <title>Genomic Analysis of Sphingopyxis sp. USTB-05 for Biodegrading Cyanobacterial Hepatotoxins.</title>
        <authorList>
            <person name="Liu C."/>
            <person name="Xu Q."/>
            <person name="Zhao Z."/>
            <person name="Zhang H."/>
            <person name="Liu X."/>
            <person name="Yin C."/>
            <person name="Liu Y."/>
            <person name="Yan H."/>
        </authorList>
    </citation>
    <scope>NUCLEOTIDE SEQUENCE</scope>
    <source>
        <strain evidence="12">NBD5</strain>
    </source>
</reference>
<dbReference type="InterPro" id="IPR016066">
    <property type="entry name" value="A-D-PHexomutase_CS"/>
</dbReference>
<evidence type="ECO:0000256" key="6">
    <source>
        <dbReference type="ARBA" id="ARBA00023235"/>
    </source>
</evidence>
<dbReference type="InterPro" id="IPR016055">
    <property type="entry name" value="A-D-PHexomutase_a/b/a-I/II/III"/>
</dbReference>
<sequence>MGHRIDPRILRHYDIRGRVGDGLDRADAYAIGRGFATLLRRAGGRRVAVGYDGRLSSPALEAALVEGLCASGADVVRIGLGPSPMLYYAEAELGVDAGIQVTGSHNPADENGFKLVRGHRAFFGDAIRACAALAAEGDWETGRGAVETVDVRDAYVTRLLRDHRGHDGRIGWDAGSGAVGAVLGRLTARLPGTHHLLHDQVDGRFPYHHPDPTVEANLADLRALVARERLDCGFAFDGDGDRIGAIDGAGRILWGDQILLLLAGPVLRDHPGAPIIADVKASQTLFDGIAARGGRPILWKTGHALIKTRMAELGAPLAGEMSGHIFFADRWYGFDDALYAALRLLALIAESGRSLAELHAALPAPVNTPELRIPVPEADKQAIVKAVIDRLLAAGARVDRTDGARVATERGWYLLRASNTQAMLTLRAEAEDAAALSALLDTLAAELAAAGLAPDWRAALPG</sequence>
<keyword evidence="3" id="KW-0597">Phosphoprotein</keyword>
<accession>A0ABY4X9I3</accession>
<dbReference type="Proteomes" id="UP001056937">
    <property type="component" value="Chromosome 1"/>
</dbReference>
<dbReference type="PANTHER" id="PTHR43771">
    <property type="entry name" value="PHOSPHOMANNOMUTASE"/>
    <property type="match status" value="1"/>
</dbReference>
<dbReference type="NCBIfam" id="NF046027">
    <property type="entry name" value="PhglucPhmanMutPgmG"/>
    <property type="match status" value="1"/>
</dbReference>
<keyword evidence="5 7" id="KW-0460">Magnesium</keyword>
<dbReference type="InterPro" id="IPR005846">
    <property type="entry name" value="A-D-PHexomutase_a/b/a-III"/>
</dbReference>
<feature type="domain" description="Alpha-D-phosphohexomutase alpha/beta/alpha" evidence="9">
    <location>
        <begin position="9"/>
        <end position="119"/>
    </location>
</feature>
<evidence type="ECO:0000256" key="5">
    <source>
        <dbReference type="ARBA" id="ARBA00022842"/>
    </source>
</evidence>
<dbReference type="InterPro" id="IPR005844">
    <property type="entry name" value="A-D-PHexomutase_a/b/a-I"/>
</dbReference>
<evidence type="ECO:0000256" key="4">
    <source>
        <dbReference type="ARBA" id="ARBA00022723"/>
    </source>
</evidence>
<evidence type="ECO:0000313" key="13">
    <source>
        <dbReference type="Proteomes" id="UP001056937"/>
    </source>
</evidence>
<dbReference type="PANTHER" id="PTHR43771:SF2">
    <property type="entry name" value="PHOSPHOMANNOMUTASE_PHOSPHOGLUCOMUTASE"/>
    <property type="match status" value="1"/>
</dbReference>
<dbReference type="PROSITE" id="PS00710">
    <property type="entry name" value="PGM_PMM"/>
    <property type="match status" value="1"/>
</dbReference>
<name>A0ABY4X9I3_9SPHN</name>
<dbReference type="Pfam" id="PF02879">
    <property type="entry name" value="PGM_PMM_II"/>
    <property type="match status" value="1"/>
</dbReference>
<evidence type="ECO:0000256" key="3">
    <source>
        <dbReference type="ARBA" id="ARBA00022553"/>
    </source>
</evidence>
<dbReference type="Pfam" id="PF02880">
    <property type="entry name" value="PGM_PMM_III"/>
    <property type="match status" value="1"/>
</dbReference>
<keyword evidence="4 7" id="KW-0479">Metal-binding</keyword>
<keyword evidence="6" id="KW-0413">Isomerase</keyword>
<dbReference type="SUPFAM" id="SSF53738">
    <property type="entry name" value="Phosphoglucomutase, first 3 domains"/>
    <property type="match status" value="3"/>
</dbReference>
<evidence type="ECO:0000259" key="10">
    <source>
        <dbReference type="Pfam" id="PF02879"/>
    </source>
</evidence>
<keyword evidence="13" id="KW-1185">Reference proteome</keyword>
<dbReference type="EMBL" id="CP084930">
    <property type="protein sequence ID" value="USI73617.1"/>
    <property type="molecule type" value="Genomic_DNA"/>
</dbReference>
<evidence type="ECO:0000256" key="7">
    <source>
        <dbReference type="RuleBase" id="RU004326"/>
    </source>
</evidence>
<evidence type="ECO:0000313" key="12">
    <source>
        <dbReference type="EMBL" id="USI73617.1"/>
    </source>
</evidence>
<dbReference type="PRINTS" id="PR00509">
    <property type="entry name" value="PGMPMM"/>
</dbReference>
<dbReference type="CDD" id="cd03089">
    <property type="entry name" value="PMM_PGM"/>
    <property type="match status" value="1"/>
</dbReference>
<dbReference type="Gene3D" id="3.40.120.10">
    <property type="entry name" value="Alpha-D-Glucose-1,6-Bisphosphate, subunit A, domain 3"/>
    <property type="match status" value="3"/>
</dbReference>
<dbReference type="Pfam" id="PF02878">
    <property type="entry name" value="PGM_PMM_I"/>
    <property type="match status" value="1"/>
</dbReference>
<organism evidence="12 13">
    <name type="scientific">Sphingomonas morindae</name>
    <dbReference type="NCBI Taxonomy" id="1541170"/>
    <lineage>
        <taxon>Bacteria</taxon>
        <taxon>Pseudomonadati</taxon>
        <taxon>Pseudomonadota</taxon>
        <taxon>Alphaproteobacteria</taxon>
        <taxon>Sphingomonadales</taxon>
        <taxon>Sphingomonadaceae</taxon>
        <taxon>Sphingomonas</taxon>
    </lineage>
</organism>
<feature type="domain" description="Alpha-D-phosphohexomutase alpha/beta/alpha" evidence="11">
    <location>
        <begin position="254"/>
        <end position="363"/>
    </location>
</feature>
<dbReference type="InterPro" id="IPR036900">
    <property type="entry name" value="A-D-PHexomutase_C_sf"/>
</dbReference>
<evidence type="ECO:0000256" key="2">
    <source>
        <dbReference type="ARBA" id="ARBA00010231"/>
    </source>
</evidence>
<dbReference type="RefSeq" id="WP_252167424.1">
    <property type="nucleotide sequence ID" value="NZ_CP084930.1"/>
</dbReference>
<evidence type="ECO:0000259" key="9">
    <source>
        <dbReference type="Pfam" id="PF02878"/>
    </source>
</evidence>
<feature type="domain" description="Alpha-D-phosphohexomutase C-terminal" evidence="8">
    <location>
        <begin position="370"/>
        <end position="444"/>
    </location>
</feature>
<proteinExistence type="inferred from homology"/>
<dbReference type="SUPFAM" id="SSF55957">
    <property type="entry name" value="Phosphoglucomutase, C-terminal domain"/>
    <property type="match status" value="1"/>
</dbReference>
<dbReference type="InterPro" id="IPR005841">
    <property type="entry name" value="Alpha-D-phosphohexomutase_SF"/>
</dbReference>
<gene>
    <name evidence="12" type="ORF">LHA26_03855</name>
</gene>
<evidence type="ECO:0000259" key="11">
    <source>
        <dbReference type="Pfam" id="PF02880"/>
    </source>
</evidence>
<dbReference type="Pfam" id="PF00408">
    <property type="entry name" value="PGM_PMM_IV"/>
    <property type="match status" value="1"/>
</dbReference>
<comment type="cofactor">
    <cofactor evidence="1">
        <name>Mg(2+)</name>
        <dbReference type="ChEBI" id="CHEBI:18420"/>
    </cofactor>
</comment>
<dbReference type="InterPro" id="IPR005843">
    <property type="entry name" value="A-D-PHexomutase_C"/>
</dbReference>
<protein>
    <submittedName>
        <fullName evidence="12">Phosphomannomutase/phosphoglucomutase</fullName>
    </submittedName>
</protein>
<comment type="similarity">
    <text evidence="2 7">Belongs to the phosphohexose mutase family.</text>
</comment>
<dbReference type="InterPro" id="IPR005845">
    <property type="entry name" value="A-D-PHexomutase_a/b/a-II"/>
</dbReference>
<evidence type="ECO:0000259" key="8">
    <source>
        <dbReference type="Pfam" id="PF00408"/>
    </source>
</evidence>
<feature type="domain" description="Alpha-D-phosphohexomutase alpha/beta/alpha" evidence="10">
    <location>
        <begin position="165"/>
        <end position="250"/>
    </location>
</feature>
<evidence type="ECO:0000256" key="1">
    <source>
        <dbReference type="ARBA" id="ARBA00001946"/>
    </source>
</evidence>
<dbReference type="Gene3D" id="3.30.310.50">
    <property type="entry name" value="Alpha-D-phosphohexomutase, C-terminal domain"/>
    <property type="match status" value="1"/>
</dbReference>